<dbReference type="RefSeq" id="WP_079716324.1">
    <property type="nucleotide sequence ID" value="NZ_FUYS01000003.1"/>
</dbReference>
<name>A0A1T5BQ47_9SPHI</name>
<reference evidence="9 10" key="1">
    <citation type="submission" date="2017-02" db="EMBL/GenBank/DDBJ databases">
        <authorList>
            <person name="Peterson S.W."/>
        </authorList>
    </citation>
    <scope>NUCLEOTIDE SEQUENCE [LARGE SCALE GENOMIC DNA]</scope>
    <source>
        <strain evidence="9 10">DSM 22899</strain>
    </source>
</reference>
<comment type="subcellular location">
    <subcellularLocation>
        <location evidence="1">Cell outer membrane</location>
    </subcellularLocation>
</comment>
<dbReference type="AlphaFoldDB" id="A0A1T5BQ47"/>
<dbReference type="PROSITE" id="PS51257">
    <property type="entry name" value="PROKAR_LIPOPROTEIN"/>
    <property type="match status" value="1"/>
</dbReference>
<evidence type="ECO:0000259" key="7">
    <source>
        <dbReference type="Pfam" id="PF07980"/>
    </source>
</evidence>
<sequence>MKQKTYITALVSGLCLLLTTFGCQKNFFDQVPDDRITIEEVFNRRLESEQYLANIYARIREENNQWSENPWMGVADEADMTWARSGYNTYFINLGAWDPNSGYFQFWEHYYRGIRSATYFMQHIGGNAEILKLPNGQALIDQYWAEARFLRAYFYFCLLRQYGPVILLGDEVIPPDTPFDNLLIPRNTFDECVSYIASELDAAGQALPLVQTNAREEGRATRSMAMAVKARLLLYAASPLYNGNTDYASFTNEGGTPLISQSYDENKWKLAADAAKAIIDLNHFDLYKVTDSDGNVEPIASYSGVVLEPWNREQIFVRPAWNDGDWERHASPRFGGGWSGIGATQKQVDAYFMANGKAIDEEGSGYVETGFSTADTRYTTAGTYNMYVNREPRFYASIVYNGSYWVHRDEGDIRVGMHRYGNTGMEGTWDFSRTGYLIRKNIHPNSNPRLNRFVRRPYVMFRLGEVYLNYAEALNEYDPGNPDILRYINLIRERAGIPKLEGEYTQEEMRRRIQQERQVELAFENHRYFDTRRWKIAMETDGGPFEGMNVEAPVSDFDDPEFYRRTVFETRVFQERHYLWPIPQSEIDRNRALIQNPGW</sequence>
<evidence type="ECO:0000256" key="1">
    <source>
        <dbReference type="ARBA" id="ARBA00004442"/>
    </source>
</evidence>
<keyword evidence="5" id="KW-0998">Cell outer membrane</keyword>
<accession>A0A1T5BQ47</accession>
<keyword evidence="4" id="KW-0472">Membrane</keyword>
<dbReference type="STRING" id="623280.SAMN05660226_01645"/>
<dbReference type="Pfam" id="PF14322">
    <property type="entry name" value="SusD-like_3"/>
    <property type="match status" value="1"/>
</dbReference>
<evidence type="ECO:0000259" key="8">
    <source>
        <dbReference type="Pfam" id="PF14322"/>
    </source>
</evidence>
<keyword evidence="10" id="KW-1185">Reference proteome</keyword>
<dbReference type="OrthoDB" id="608091at2"/>
<comment type="similarity">
    <text evidence="2">Belongs to the SusD family.</text>
</comment>
<evidence type="ECO:0000313" key="10">
    <source>
        <dbReference type="Proteomes" id="UP000190541"/>
    </source>
</evidence>
<evidence type="ECO:0000256" key="4">
    <source>
        <dbReference type="ARBA" id="ARBA00023136"/>
    </source>
</evidence>
<dbReference type="Proteomes" id="UP000190541">
    <property type="component" value="Unassembled WGS sequence"/>
</dbReference>
<dbReference type="InterPro" id="IPR011990">
    <property type="entry name" value="TPR-like_helical_dom_sf"/>
</dbReference>
<dbReference type="InterPro" id="IPR012944">
    <property type="entry name" value="SusD_RagB_dom"/>
</dbReference>
<keyword evidence="3 6" id="KW-0732">Signal</keyword>
<evidence type="ECO:0000256" key="6">
    <source>
        <dbReference type="SAM" id="SignalP"/>
    </source>
</evidence>
<dbReference type="GO" id="GO:0009279">
    <property type="term" value="C:cell outer membrane"/>
    <property type="evidence" value="ECO:0007669"/>
    <property type="project" value="UniProtKB-SubCell"/>
</dbReference>
<feature type="domain" description="SusD-like N-terminal" evidence="8">
    <location>
        <begin position="27"/>
        <end position="234"/>
    </location>
</feature>
<proteinExistence type="inferred from homology"/>
<dbReference type="Pfam" id="PF07980">
    <property type="entry name" value="SusD_RagB"/>
    <property type="match status" value="1"/>
</dbReference>
<evidence type="ECO:0000313" key="9">
    <source>
        <dbReference type="EMBL" id="SKB49317.1"/>
    </source>
</evidence>
<evidence type="ECO:0000256" key="3">
    <source>
        <dbReference type="ARBA" id="ARBA00022729"/>
    </source>
</evidence>
<feature type="domain" description="RagB/SusD" evidence="7">
    <location>
        <begin position="323"/>
        <end position="599"/>
    </location>
</feature>
<dbReference type="SUPFAM" id="SSF48452">
    <property type="entry name" value="TPR-like"/>
    <property type="match status" value="1"/>
</dbReference>
<protein>
    <submittedName>
        <fullName evidence="9">Starch-binding associating with outer membrane</fullName>
    </submittedName>
</protein>
<dbReference type="Gene3D" id="1.25.40.390">
    <property type="match status" value="1"/>
</dbReference>
<dbReference type="EMBL" id="FUYS01000003">
    <property type="protein sequence ID" value="SKB49317.1"/>
    <property type="molecule type" value="Genomic_DNA"/>
</dbReference>
<evidence type="ECO:0000256" key="2">
    <source>
        <dbReference type="ARBA" id="ARBA00006275"/>
    </source>
</evidence>
<feature type="signal peptide" evidence="6">
    <location>
        <begin position="1"/>
        <end position="25"/>
    </location>
</feature>
<gene>
    <name evidence="9" type="ORF">SAMN05660226_01645</name>
</gene>
<feature type="chain" id="PRO_5013273182" evidence="6">
    <location>
        <begin position="26"/>
        <end position="599"/>
    </location>
</feature>
<organism evidence="9 10">
    <name type="scientific">Parapedobacter luteus</name>
    <dbReference type="NCBI Taxonomy" id="623280"/>
    <lineage>
        <taxon>Bacteria</taxon>
        <taxon>Pseudomonadati</taxon>
        <taxon>Bacteroidota</taxon>
        <taxon>Sphingobacteriia</taxon>
        <taxon>Sphingobacteriales</taxon>
        <taxon>Sphingobacteriaceae</taxon>
        <taxon>Parapedobacter</taxon>
    </lineage>
</organism>
<dbReference type="InterPro" id="IPR033985">
    <property type="entry name" value="SusD-like_N"/>
</dbReference>
<evidence type="ECO:0000256" key="5">
    <source>
        <dbReference type="ARBA" id="ARBA00023237"/>
    </source>
</evidence>